<proteinExistence type="predicted"/>
<sequence>MEELPQSRNGTDRAPVCLNEAHETGRPREDHLKGISSNQRLDFLVSLKVFFYQLNPAGAQHTSVEKTSDRWKRGSLLRVWVRQGVIKGERESPRMGFSISQERLSSVACGVLTHS</sequence>
<name>A0AA88TIK6_9TELE</name>
<dbReference type="Proteomes" id="UP001187343">
    <property type="component" value="Unassembled WGS sequence"/>
</dbReference>
<protein>
    <submittedName>
        <fullName evidence="1">Uncharacterized protein</fullName>
    </submittedName>
</protein>
<evidence type="ECO:0000313" key="1">
    <source>
        <dbReference type="EMBL" id="KAK2880754.1"/>
    </source>
</evidence>
<accession>A0AA88TIK6</accession>
<gene>
    <name evidence="1" type="ORF">Q8A67_018022</name>
</gene>
<reference evidence="1" key="1">
    <citation type="submission" date="2023-08" db="EMBL/GenBank/DDBJ databases">
        <title>Chromosome-level Genome Assembly of mud carp (Cirrhinus molitorella).</title>
        <authorList>
            <person name="Liu H."/>
        </authorList>
    </citation>
    <scope>NUCLEOTIDE SEQUENCE</scope>
    <source>
        <strain evidence="1">Prfri</strain>
        <tissue evidence="1">Muscle</tissue>
    </source>
</reference>
<dbReference type="AlphaFoldDB" id="A0AA88TIK6"/>
<organism evidence="1 2">
    <name type="scientific">Cirrhinus molitorella</name>
    <name type="common">mud carp</name>
    <dbReference type="NCBI Taxonomy" id="172907"/>
    <lineage>
        <taxon>Eukaryota</taxon>
        <taxon>Metazoa</taxon>
        <taxon>Chordata</taxon>
        <taxon>Craniata</taxon>
        <taxon>Vertebrata</taxon>
        <taxon>Euteleostomi</taxon>
        <taxon>Actinopterygii</taxon>
        <taxon>Neopterygii</taxon>
        <taxon>Teleostei</taxon>
        <taxon>Ostariophysi</taxon>
        <taxon>Cypriniformes</taxon>
        <taxon>Cyprinidae</taxon>
        <taxon>Labeoninae</taxon>
        <taxon>Labeonini</taxon>
        <taxon>Cirrhinus</taxon>
    </lineage>
</organism>
<dbReference type="EMBL" id="JAUYZG010000018">
    <property type="protein sequence ID" value="KAK2880754.1"/>
    <property type="molecule type" value="Genomic_DNA"/>
</dbReference>
<evidence type="ECO:0000313" key="2">
    <source>
        <dbReference type="Proteomes" id="UP001187343"/>
    </source>
</evidence>
<keyword evidence="2" id="KW-1185">Reference proteome</keyword>
<comment type="caution">
    <text evidence="1">The sequence shown here is derived from an EMBL/GenBank/DDBJ whole genome shotgun (WGS) entry which is preliminary data.</text>
</comment>